<reference evidence="8" key="1">
    <citation type="submission" date="2025-08" db="UniProtKB">
        <authorList>
            <consortium name="RefSeq"/>
        </authorList>
    </citation>
    <scope>IDENTIFICATION</scope>
    <source>
        <tissue evidence="8">Blood</tissue>
    </source>
</reference>
<feature type="chain" id="PRO_5045232232" evidence="5">
    <location>
        <begin position="21"/>
        <end position="1310"/>
    </location>
</feature>
<dbReference type="GeneID" id="113596683"/>
<evidence type="ECO:0000256" key="5">
    <source>
        <dbReference type="SAM" id="SignalP"/>
    </source>
</evidence>
<dbReference type="SUPFAM" id="SSF57424">
    <property type="entry name" value="LDL receptor-like module"/>
    <property type="match status" value="2"/>
</dbReference>
<feature type="domain" description="MAM" evidence="6">
    <location>
        <begin position="906"/>
        <end position="1064"/>
    </location>
</feature>
<feature type="domain" description="MAM" evidence="6">
    <location>
        <begin position="62"/>
        <end position="220"/>
    </location>
</feature>
<evidence type="ECO:0000256" key="2">
    <source>
        <dbReference type="PROSITE-ProRule" id="PRU00124"/>
    </source>
</evidence>
<keyword evidence="4" id="KW-0472">Membrane</keyword>
<dbReference type="SMART" id="SM00137">
    <property type="entry name" value="MAM"/>
    <property type="match status" value="5"/>
</dbReference>
<feature type="disulfide bond" evidence="2">
    <location>
        <begin position="529"/>
        <end position="544"/>
    </location>
</feature>
<evidence type="ECO:0000259" key="6">
    <source>
        <dbReference type="PROSITE" id="PS50060"/>
    </source>
</evidence>
<dbReference type="Pfam" id="PF00629">
    <property type="entry name" value="MAM"/>
    <property type="match status" value="6"/>
</dbReference>
<dbReference type="InterPro" id="IPR013320">
    <property type="entry name" value="ConA-like_dom_sf"/>
</dbReference>
<dbReference type="InterPro" id="IPR023415">
    <property type="entry name" value="LDLR_class-A_CS"/>
</dbReference>
<dbReference type="Proteomes" id="UP001652583">
    <property type="component" value="Chromosome D4"/>
</dbReference>
<dbReference type="CDD" id="cd06263">
    <property type="entry name" value="MAM"/>
    <property type="match status" value="4"/>
</dbReference>
<dbReference type="RefSeq" id="XP_053060311.1">
    <property type="nucleotide sequence ID" value="XM_053204336.1"/>
</dbReference>
<dbReference type="PRINTS" id="PR00261">
    <property type="entry name" value="LDLRECEPTOR"/>
</dbReference>
<dbReference type="InterPro" id="IPR051560">
    <property type="entry name" value="MAM_domain-containing"/>
</dbReference>
<feature type="domain" description="MAM" evidence="6">
    <location>
        <begin position="1066"/>
        <end position="1233"/>
    </location>
</feature>
<dbReference type="InterPro" id="IPR000998">
    <property type="entry name" value="MAM_dom"/>
</dbReference>
<feature type="domain" description="MAM" evidence="6">
    <location>
        <begin position="545"/>
        <end position="730"/>
    </location>
</feature>
<feature type="domain" description="MAM" evidence="6">
    <location>
        <begin position="740"/>
        <end position="904"/>
    </location>
</feature>
<protein>
    <submittedName>
        <fullName evidence="8">LOW QUALITY PROTEIN: apical endosomal glycoprotein</fullName>
    </submittedName>
</protein>
<dbReference type="SUPFAM" id="SSF49899">
    <property type="entry name" value="Concanavalin A-like lectins/glucanases"/>
    <property type="match status" value="6"/>
</dbReference>
<dbReference type="Gene3D" id="2.60.120.200">
    <property type="match status" value="6"/>
</dbReference>
<dbReference type="PROSITE" id="PS50060">
    <property type="entry name" value="MAM_2"/>
    <property type="match status" value="6"/>
</dbReference>
<name>A0ABM3NLK2_ACIJB</name>
<keyword evidence="1 2" id="KW-1015">Disulfide bond</keyword>
<comment type="caution">
    <text evidence="2">Lacks conserved residue(s) required for the propagation of feature annotation.</text>
</comment>
<feature type="domain" description="MAM" evidence="6">
    <location>
        <begin position="300"/>
        <end position="482"/>
    </location>
</feature>
<evidence type="ECO:0000313" key="8">
    <source>
        <dbReference type="RefSeq" id="XP_053060311.1"/>
    </source>
</evidence>
<dbReference type="Gene3D" id="4.10.400.10">
    <property type="entry name" value="Low-density Lipoprotein Receptor"/>
    <property type="match status" value="2"/>
</dbReference>
<dbReference type="PROSITE" id="PS50068">
    <property type="entry name" value="LDLRA_2"/>
    <property type="match status" value="2"/>
</dbReference>
<keyword evidence="5" id="KW-0732">Signal</keyword>
<feature type="transmembrane region" description="Helical" evidence="4">
    <location>
        <begin position="1247"/>
        <end position="1266"/>
    </location>
</feature>
<evidence type="ECO:0000256" key="1">
    <source>
        <dbReference type="ARBA" id="ARBA00023157"/>
    </source>
</evidence>
<dbReference type="PANTHER" id="PTHR23282:SF129">
    <property type="entry name" value="APICAL ENDOSOMAL GLYCOPROTEIN"/>
    <property type="match status" value="1"/>
</dbReference>
<feature type="disulfide bond" evidence="2">
    <location>
        <begin position="227"/>
        <end position="239"/>
    </location>
</feature>
<dbReference type="Pfam" id="PF00057">
    <property type="entry name" value="Ldl_recept_a"/>
    <property type="match status" value="1"/>
</dbReference>
<keyword evidence="4" id="KW-1133">Transmembrane helix</keyword>
<sequence length="1310" mass="141222">MRLPRHLLLALLLAGPPGRAWVPNDCRAPSKAACNFVCDCPDCSDEAQCGYHGVSPAPGAPFACDFERDSCGWRDISTSGYRWLRDRAGATLEPLGPRSDHTLGTDLGWYTAVGTHRGKEASTAALRSPALRDAAPTCELRLWHHTATRDVAELRLELTHRAETLTLWQSSGPWGPGWQELVVATGRIRGDFWVTFSATRNATHRGTVALDDVVFRGCGLPTPQARCPLGYHHCGNMACVEPHQLCDGEDNCGDGSDEDTPTCRELEGLLGVTRERDGAGQGGYGPCRQPDPASPTGRHTATDFETGLGPWNHSEGWARNHSAGPRPPAWPRRDHSRNSAQGEAHGGPPGSAHRGPAQPPRPTSGVSPGSFLVSVAEPSAPAVLSSPEFQASGPHNCSLIFYHYLHGSEGGCLQLFLQIQSPGSPQGPVLLRRRHGELGAAWVRDRVDIQSEHPFRILLTGHTGPGGVVSLDDLILSDHCQPVPEVSGSPLGLWAAAPWRQPSSLRPRDFCEPGHLSCGDLCVPPEQLCDFQQQCEGGEDEQDCGTTDFEPLTAGGWEDASVGRLQWGRLLAQESRGPGAGARRTAAGHFLALQRAWGQLAAEARVLTPPLGPSGPRCELHMAYYFQSHPQGFLALVVVEDSNRELVWQAPGSSQGWRMDRVLLGARRRPFRVRRAAWGWGGVGHRAGADSTAPSLVLLTKLEFVGLVDLDGPGRQGAGVDDVTLKDCSPVTATEKDSEVSCNFERDTCGWYTGHLTDAHWRRIQSHGPGYDHTTGRAQPGVPAAGYFLLLDPTDPPARGPGAHLLTQPQVPTAPQECLSFWYHLHGPQIGTLRLVLRREGEADTLLWSRTGTHGNHWHEAWATLHHQPGSGTKYQLLFEGSRDGYHGTMGLDDVALRPGPCWAPRRCSFEDSACGFSSGGQGLWTRQPNATGHAAWGPRADHTTGTAQGHYMVVDTSPQALPPGHVASLTSEEHQPLARPACLTFWYHLSLRNPGALQVHVGEAERQQVLSISAHGGSAWRLGSVDVQAERAWRVVFQAVAAGVEHSYIALDDLLLQDGPCPRPASCDFEAGLCGWSHLAWPGLGGYSWDWSSGAAPSRYPQPLVDHTLGTETGHFVLFETHMLGPGGQAAWLHSQPLPATEASCLRFWYHMGFPEHFYKGQLRVLLNSARGQLAVWSMGGRLRHQWLLGQVEVASAEEFQIVFEATLSGQPAVGPIALDDVEYLDGRHCQLPAPGRGDTVVATSVPAAVGGALVVLVLLVLLGLAGRRWLQKGGCPSRGETAAVAPGFDNIVFNADGVTLPASLTDSQ</sequence>
<dbReference type="InterPro" id="IPR002172">
    <property type="entry name" value="LDrepeatLR_classA_rpt"/>
</dbReference>
<evidence type="ECO:0000313" key="7">
    <source>
        <dbReference type="Proteomes" id="UP001652583"/>
    </source>
</evidence>
<dbReference type="SMART" id="SM00192">
    <property type="entry name" value="LDLa"/>
    <property type="match status" value="2"/>
</dbReference>
<feature type="region of interest" description="Disordered" evidence="3">
    <location>
        <begin position="270"/>
        <end position="372"/>
    </location>
</feature>
<organism evidence="7 8">
    <name type="scientific">Acinonyx jubatus</name>
    <name type="common">Cheetah</name>
    <dbReference type="NCBI Taxonomy" id="32536"/>
    <lineage>
        <taxon>Eukaryota</taxon>
        <taxon>Metazoa</taxon>
        <taxon>Chordata</taxon>
        <taxon>Craniata</taxon>
        <taxon>Vertebrata</taxon>
        <taxon>Euteleostomi</taxon>
        <taxon>Mammalia</taxon>
        <taxon>Eutheria</taxon>
        <taxon>Laurasiatheria</taxon>
        <taxon>Carnivora</taxon>
        <taxon>Feliformia</taxon>
        <taxon>Felidae</taxon>
        <taxon>Felinae</taxon>
        <taxon>Acinonyx</taxon>
    </lineage>
</organism>
<feature type="signal peptide" evidence="5">
    <location>
        <begin position="1"/>
        <end position="20"/>
    </location>
</feature>
<keyword evidence="4" id="KW-0812">Transmembrane</keyword>
<proteinExistence type="predicted"/>
<accession>A0ABM3NLK2</accession>
<dbReference type="CDD" id="cd00112">
    <property type="entry name" value="LDLa"/>
    <property type="match status" value="2"/>
</dbReference>
<dbReference type="PROSITE" id="PS01209">
    <property type="entry name" value="LDLRA_1"/>
    <property type="match status" value="1"/>
</dbReference>
<evidence type="ECO:0000256" key="3">
    <source>
        <dbReference type="SAM" id="MobiDB-lite"/>
    </source>
</evidence>
<dbReference type="PANTHER" id="PTHR23282">
    <property type="entry name" value="APICAL ENDOSOMAL GLYCOPROTEIN PRECURSOR"/>
    <property type="match status" value="1"/>
</dbReference>
<keyword evidence="7" id="KW-1185">Reference proteome</keyword>
<dbReference type="InterPro" id="IPR036055">
    <property type="entry name" value="LDL_receptor-like_sf"/>
</dbReference>
<evidence type="ECO:0000256" key="4">
    <source>
        <dbReference type="SAM" id="Phobius"/>
    </source>
</evidence>
<feature type="disulfide bond" evidence="2">
    <location>
        <begin position="234"/>
        <end position="252"/>
    </location>
</feature>
<gene>
    <name evidence="8" type="primary">MAMDC4</name>
</gene>